<dbReference type="Gene3D" id="3.40.630.30">
    <property type="match status" value="1"/>
</dbReference>
<dbReference type="Pfam" id="PF13302">
    <property type="entry name" value="Acetyltransf_3"/>
    <property type="match status" value="1"/>
</dbReference>
<proteinExistence type="predicted"/>
<dbReference type="PANTHER" id="PTHR43792">
    <property type="entry name" value="GNAT FAMILY, PUTATIVE (AFU_ORTHOLOGUE AFUA_3G00765)-RELATED-RELATED"/>
    <property type="match status" value="1"/>
</dbReference>
<dbReference type="InterPro" id="IPR016181">
    <property type="entry name" value="Acyl_CoA_acyltransferase"/>
</dbReference>
<dbReference type="InterPro" id="IPR000182">
    <property type="entry name" value="GNAT_dom"/>
</dbReference>
<dbReference type="InterPro" id="IPR051531">
    <property type="entry name" value="N-acetyltransferase"/>
</dbReference>
<dbReference type="EMBL" id="BMHE01000063">
    <property type="protein sequence ID" value="GGA11665.1"/>
    <property type="molecule type" value="Genomic_DNA"/>
</dbReference>
<comment type="caution">
    <text evidence="2">The sequence shown here is derived from an EMBL/GenBank/DDBJ whole genome shotgun (WGS) entry which is preliminary data.</text>
</comment>
<evidence type="ECO:0000313" key="2">
    <source>
        <dbReference type="EMBL" id="GGA11665.1"/>
    </source>
</evidence>
<feature type="domain" description="N-acetyltransferase" evidence="1">
    <location>
        <begin position="1"/>
        <end position="77"/>
    </location>
</feature>
<protein>
    <recommendedName>
        <fullName evidence="1">N-acetyltransferase domain-containing protein</fullName>
    </recommendedName>
</protein>
<sequence length="77" mass="9002">MYAISKNHRGKGYATQAAQGIIKYLFKSTNIEVLDAIVLVHNTPSNRVIQKCGFDYQSIIEIENEKYNYYKLSKRKW</sequence>
<accession>A0ABQ1FGF9</accession>
<dbReference type="PANTHER" id="PTHR43792:SF9">
    <property type="entry name" value="RIBOSOMAL-PROTEIN-ALANINE ACETYLTRANSFERASE"/>
    <property type="match status" value="1"/>
</dbReference>
<evidence type="ECO:0000313" key="3">
    <source>
        <dbReference type="Proteomes" id="UP000615455"/>
    </source>
</evidence>
<dbReference type="SUPFAM" id="SSF55729">
    <property type="entry name" value="Acyl-CoA N-acyltransferases (Nat)"/>
    <property type="match status" value="1"/>
</dbReference>
<keyword evidence="3" id="KW-1185">Reference proteome</keyword>
<reference evidence="3" key="1">
    <citation type="journal article" date="2019" name="Int. J. Syst. Evol. Microbiol.">
        <title>The Global Catalogue of Microorganisms (GCM) 10K type strain sequencing project: providing services to taxonomists for standard genome sequencing and annotation.</title>
        <authorList>
            <consortium name="The Broad Institute Genomics Platform"/>
            <consortium name="The Broad Institute Genome Sequencing Center for Infectious Disease"/>
            <person name="Wu L."/>
            <person name="Ma J."/>
        </authorList>
    </citation>
    <scope>NUCLEOTIDE SEQUENCE [LARGE SCALE GENOMIC DNA]</scope>
    <source>
        <strain evidence="3">CGMCC 1.15043</strain>
    </source>
</reference>
<evidence type="ECO:0000259" key="1">
    <source>
        <dbReference type="PROSITE" id="PS51186"/>
    </source>
</evidence>
<name>A0ABQ1FGF9_9BACL</name>
<organism evidence="2 3">
    <name type="scientific">Paenibacillus marchantiophytorum</name>
    <dbReference type="NCBI Taxonomy" id="1619310"/>
    <lineage>
        <taxon>Bacteria</taxon>
        <taxon>Bacillati</taxon>
        <taxon>Bacillota</taxon>
        <taxon>Bacilli</taxon>
        <taxon>Bacillales</taxon>
        <taxon>Paenibacillaceae</taxon>
        <taxon>Paenibacillus</taxon>
    </lineage>
</organism>
<gene>
    <name evidence="2" type="ORF">GCM10008018_65930</name>
</gene>
<dbReference type="PROSITE" id="PS51186">
    <property type="entry name" value="GNAT"/>
    <property type="match status" value="1"/>
</dbReference>
<dbReference type="Proteomes" id="UP000615455">
    <property type="component" value="Unassembled WGS sequence"/>
</dbReference>